<keyword evidence="4" id="KW-0433">Leucine-rich repeat</keyword>
<dbReference type="SUPFAM" id="SSF52058">
    <property type="entry name" value="L domain-like"/>
    <property type="match status" value="2"/>
</dbReference>
<keyword evidence="6 13" id="KW-0732">Signal</keyword>
<keyword evidence="7" id="KW-0677">Repeat</keyword>
<keyword evidence="11" id="KW-0325">Glycoprotein</keyword>
<dbReference type="EMBL" id="CM008049">
    <property type="protein sequence ID" value="PVH47309.1"/>
    <property type="molecule type" value="Genomic_DNA"/>
</dbReference>
<dbReference type="PANTHER" id="PTHR48060">
    <property type="entry name" value="DNA DAMAGE-REPAIR/TOLERATION PROTEIN DRT100"/>
    <property type="match status" value="1"/>
</dbReference>
<dbReference type="PROSITE" id="PS51450">
    <property type="entry name" value="LRR"/>
    <property type="match status" value="1"/>
</dbReference>
<reference evidence="15" key="1">
    <citation type="submission" date="2018-04" db="EMBL/GenBank/DDBJ databases">
        <title>WGS assembly of Panicum hallii.</title>
        <authorList>
            <person name="Lovell J."/>
            <person name="Jenkins J."/>
            <person name="Lowry D."/>
            <person name="Mamidi S."/>
            <person name="Sreedasyam A."/>
            <person name="Weng X."/>
            <person name="Barry K."/>
            <person name="Bonette J."/>
            <person name="Campitelli B."/>
            <person name="Daum C."/>
            <person name="Gordon S."/>
            <person name="Gould B."/>
            <person name="Lipzen A."/>
            <person name="Macqueen A."/>
            <person name="Palacio-Mejia J."/>
            <person name="Plott C."/>
            <person name="Shakirov E."/>
            <person name="Shu S."/>
            <person name="Yoshinaga Y."/>
            <person name="Zane M."/>
            <person name="Rokhsar D."/>
            <person name="Grimwood J."/>
            <person name="Schmutz J."/>
            <person name="Juenger T."/>
        </authorList>
    </citation>
    <scope>NUCLEOTIDE SEQUENCE [LARGE SCALE GENOMIC DNA]</scope>
    <source>
        <strain evidence="15">FIL2</strain>
    </source>
</reference>
<evidence type="ECO:0000256" key="8">
    <source>
        <dbReference type="ARBA" id="ARBA00022989"/>
    </source>
</evidence>
<evidence type="ECO:0000256" key="10">
    <source>
        <dbReference type="ARBA" id="ARBA00023170"/>
    </source>
</evidence>
<dbReference type="Gramene" id="PVH47309">
    <property type="protein sequence ID" value="PVH47309"/>
    <property type="gene ID" value="PAHAL_4G033400"/>
</dbReference>
<dbReference type="InterPro" id="IPR053211">
    <property type="entry name" value="DNA_repair-toleration"/>
</dbReference>
<dbReference type="InterPro" id="IPR001611">
    <property type="entry name" value="Leu-rich_rpt"/>
</dbReference>
<evidence type="ECO:0000256" key="7">
    <source>
        <dbReference type="ARBA" id="ARBA00022737"/>
    </source>
</evidence>
<evidence type="ECO:0000256" key="11">
    <source>
        <dbReference type="ARBA" id="ARBA00023180"/>
    </source>
</evidence>
<evidence type="ECO:0000256" key="2">
    <source>
        <dbReference type="ARBA" id="ARBA00009592"/>
    </source>
</evidence>
<dbReference type="SMART" id="SM00369">
    <property type="entry name" value="LRR_TYP"/>
    <property type="match status" value="6"/>
</dbReference>
<dbReference type="Pfam" id="PF00560">
    <property type="entry name" value="LRR_1"/>
    <property type="match status" value="3"/>
</dbReference>
<dbReference type="FunFam" id="3.80.10.10:FF:000403">
    <property type="entry name" value="Receptor-like protein 2"/>
    <property type="match status" value="1"/>
</dbReference>
<dbReference type="FunFam" id="3.80.10.10:FF:000470">
    <property type="entry name" value="LRR receptor-like serine/threonine-protein kinase RPK2"/>
    <property type="match status" value="1"/>
</dbReference>
<keyword evidence="3" id="KW-1003">Cell membrane</keyword>
<dbReference type="Gene3D" id="3.80.10.10">
    <property type="entry name" value="Ribonuclease Inhibitor"/>
    <property type="match status" value="4"/>
</dbReference>
<evidence type="ECO:0000256" key="9">
    <source>
        <dbReference type="ARBA" id="ARBA00023136"/>
    </source>
</evidence>
<feature type="signal peptide" evidence="13">
    <location>
        <begin position="1"/>
        <end position="20"/>
    </location>
</feature>
<dbReference type="FunFam" id="3.80.10.10:FF:000530">
    <property type="entry name" value="Receptor-like protein 2"/>
    <property type="match status" value="1"/>
</dbReference>
<dbReference type="InterPro" id="IPR032675">
    <property type="entry name" value="LRR_dom_sf"/>
</dbReference>
<evidence type="ECO:0000256" key="12">
    <source>
        <dbReference type="SAM" id="MobiDB-lite"/>
    </source>
</evidence>
<dbReference type="Pfam" id="PF13855">
    <property type="entry name" value="LRR_8"/>
    <property type="match status" value="2"/>
</dbReference>
<evidence type="ECO:0000256" key="4">
    <source>
        <dbReference type="ARBA" id="ARBA00022614"/>
    </source>
</evidence>
<keyword evidence="9" id="KW-0472">Membrane</keyword>
<dbReference type="GO" id="GO:0005886">
    <property type="term" value="C:plasma membrane"/>
    <property type="evidence" value="ECO:0007669"/>
    <property type="project" value="UniProtKB-SubCell"/>
</dbReference>
<evidence type="ECO:0000313" key="15">
    <source>
        <dbReference type="EMBL" id="PVH47309.1"/>
    </source>
</evidence>
<dbReference type="InterPro" id="IPR003591">
    <property type="entry name" value="Leu-rich_rpt_typical-subtyp"/>
</dbReference>
<dbReference type="PANTHER" id="PTHR48060:SF19">
    <property type="entry name" value="LEUCINE-RICH REPEAT-CONTAINING N-TERMINAL PLANT-TYPE DOMAIN-CONTAINING PROTEIN"/>
    <property type="match status" value="1"/>
</dbReference>
<comment type="similarity">
    <text evidence="2">Belongs to the RLP family.</text>
</comment>
<gene>
    <name evidence="15" type="ORF">PAHAL_4G033400</name>
</gene>
<dbReference type="GO" id="GO:0051606">
    <property type="term" value="P:detection of stimulus"/>
    <property type="evidence" value="ECO:0007669"/>
    <property type="project" value="UniProtKB-ARBA"/>
</dbReference>
<comment type="subcellular location">
    <subcellularLocation>
        <location evidence="1">Cell membrane</location>
        <topology evidence="1">Single-pass type I membrane protein</topology>
    </subcellularLocation>
</comment>
<evidence type="ECO:0000256" key="5">
    <source>
        <dbReference type="ARBA" id="ARBA00022692"/>
    </source>
</evidence>
<dbReference type="Proteomes" id="UP000243499">
    <property type="component" value="Chromosome 4"/>
</dbReference>
<evidence type="ECO:0000256" key="1">
    <source>
        <dbReference type="ARBA" id="ARBA00004251"/>
    </source>
</evidence>
<dbReference type="SMART" id="SM00365">
    <property type="entry name" value="LRR_SD22"/>
    <property type="match status" value="5"/>
</dbReference>
<feature type="region of interest" description="Disordered" evidence="12">
    <location>
        <begin position="801"/>
        <end position="840"/>
    </location>
</feature>
<keyword evidence="10" id="KW-0675">Receptor</keyword>
<protein>
    <recommendedName>
        <fullName evidence="14">Leucine-rich repeat-containing N-terminal plant-type domain-containing protein</fullName>
    </recommendedName>
</protein>
<feature type="chain" id="PRO_5015624178" description="Leucine-rich repeat-containing N-terminal plant-type domain-containing protein" evidence="13">
    <location>
        <begin position="21"/>
        <end position="887"/>
    </location>
</feature>
<evidence type="ECO:0000256" key="3">
    <source>
        <dbReference type="ARBA" id="ARBA00022475"/>
    </source>
</evidence>
<evidence type="ECO:0000256" key="6">
    <source>
        <dbReference type="ARBA" id="ARBA00022729"/>
    </source>
</evidence>
<dbReference type="PRINTS" id="PR00019">
    <property type="entry name" value="LEURICHRPT"/>
</dbReference>
<proteinExistence type="inferred from homology"/>
<keyword evidence="5" id="KW-0812">Transmembrane</keyword>
<accession>A0A2T8JBL8</accession>
<dbReference type="FunFam" id="3.80.10.10:FF:000213">
    <property type="entry name" value="Tyrosine-sulfated glycopeptide receptor 1"/>
    <property type="match status" value="1"/>
</dbReference>
<dbReference type="Pfam" id="PF08263">
    <property type="entry name" value="LRRNT_2"/>
    <property type="match status" value="1"/>
</dbReference>
<name>A0A2T8JBL8_9POAL</name>
<sequence>MTFLGLVVLLLLTFASPNSSCTEEEQRFLLDFLAQLSHGGNSGLNMSWVHGTDCCAWEGVTCRGDNTVMGISLTSKGLTGRISPSLGNLSGLMNLNLSHNSLHGSLPKELVLHSTIVVLDVSFNQLEGSLQDLQSLNPGPPLQVLNISSNFFTGQFPSKTWGAMKNLVAVNASNNRFTGQIPASICVSPSFTELDLSRNQFSSNIPQGLDDCSMLRVLKAGHNNLSGILPHELFRATSLEQLSFPNNGLHGVLDGSQVVKLSNLTVLDLGSNGLSGEVPDSIGQLRRLEELHLGNNNMSGELPLTIGNCTNLRYISLRNNSFTGDLSKVNFTLLDLSIADFSMNYFTGTIPESIYSCNNLIALRLAYNNFHGQFSSKIGNLRSLSFLSLTNNSVTNIEDVIQTLRRCKNLTTLLMGSNFKGEIMPQVKSIDGFQNLEVLSIDTCALVGQIPLWLSKLTKLKILDLSSNQLTGSIPSWISRLHFLFFLDISSNRLLGDIPTALMKMTMLQAEMNAEKLDPEFLELPIYWTPSRQYRLLGAFPAALHLGNNKFTGTIPPEIGQMKMLMYLNFSSNSLSGEIPQEICNLTSLQVLDFSNNQLTGAFPSTLSELHFLSTFNVSYNELEGPVPTGGQFDTFSNSSYIGNPNLCGDVLSKHCGTTPRDQTFSSRQHSSRLPIIFGVIFGGLSLDGNANLNVTWSAAVMRRQPELRTPSRRHRLYPVASLPSIPRLFSPACRRVEPVHVPCVSVPGPLASCGPTSGRRWSMSGGPASGRFCGIVDCPSFRVKIVRTGRWIRNQEEHAFSDAPQLQHPQAPRDGGGVSAGRGSSPAGPRCSHARPGQLPRRWPGAAACAALDPEPWILPRPWPGRASWGLRRGLGGNLQDGVVSL</sequence>
<organism evidence="15">
    <name type="scientific">Panicum hallii</name>
    <dbReference type="NCBI Taxonomy" id="206008"/>
    <lineage>
        <taxon>Eukaryota</taxon>
        <taxon>Viridiplantae</taxon>
        <taxon>Streptophyta</taxon>
        <taxon>Embryophyta</taxon>
        <taxon>Tracheophyta</taxon>
        <taxon>Spermatophyta</taxon>
        <taxon>Magnoliopsida</taxon>
        <taxon>Liliopsida</taxon>
        <taxon>Poales</taxon>
        <taxon>Poaceae</taxon>
        <taxon>PACMAD clade</taxon>
        <taxon>Panicoideae</taxon>
        <taxon>Panicodae</taxon>
        <taxon>Paniceae</taxon>
        <taxon>Panicinae</taxon>
        <taxon>Panicum</taxon>
        <taxon>Panicum sect. Panicum</taxon>
    </lineage>
</organism>
<dbReference type="InterPro" id="IPR013210">
    <property type="entry name" value="LRR_N_plant-typ"/>
</dbReference>
<keyword evidence="8" id="KW-1133">Transmembrane helix</keyword>
<evidence type="ECO:0000256" key="13">
    <source>
        <dbReference type="SAM" id="SignalP"/>
    </source>
</evidence>
<dbReference type="AlphaFoldDB" id="A0A2T8JBL8"/>
<feature type="domain" description="Leucine-rich repeat-containing N-terminal plant-type" evidence="14">
    <location>
        <begin position="24"/>
        <end position="62"/>
    </location>
</feature>
<evidence type="ECO:0000259" key="14">
    <source>
        <dbReference type="Pfam" id="PF08263"/>
    </source>
</evidence>